<dbReference type="GO" id="GO:0050660">
    <property type="term" value="F:flavin adenine dinucleotide binding"/>
    <property type="evidence" value="ECO:0007669"/>
    <property type="project" value="InterPro"/>
</dbReference>
<dbReference type="GO" id="GO:0016614">
    <property type="term" value="F:oxidoreductase activity, acting on CH-OH group of donors"/>
    <property type="evidence" value="ECO:0007669"/>
    <property type="project" value="InterPro"/>
</dbReference>
<evidence type="ECO:0000256" key="4">
    <source>
        <dbReference type="ARBA" id="ARBA00023002"/>
    </source>
</evidence>
<dbReference type="Gene3D" id="3.50.50.60">
    <property type="entry name" value="FAD/NAD(P)-binding domain"/>
    <property type="match status" value="2"/>
</dbReference>
<dbReference type="SUPFAM" id="SSF51905">
    <property type="entry name" value="FAD/NAD(P)-binding domain"/>
    <property type="match status" value="1"/>
</dbReference>
<keyword evidence="8" id="KW-1185">Reference proteome</keyword>
<keyword evidence="2" id="KW-0285">Flavoprotein</keyword>
<dbReference type="SUPFAM" id="SSF54373">
    <property type="entry name" value="FAD-linked reductases, C-terminal domain"/>
    <property type="match status" value="1"/>
</dbReference>
<dbReference type="Pfam" id="PF13450">
    <property type="entry name" value="NAD_binding_8"/>
    <property type="match status" value="1"/>
</dbReference>
<keyword evidence="3" id="KW-0274">FAD</keyword>
<dbReference type="EMBL" id="FWZX01000017">
    <property type="protein sequence ID" value="SMF49063.1"/>
    <property type="molecule type" value="Genomic_DNA"/>
</dbReference>
<evidence type="ECO:0000259" key="5">
    <source>
        <dbReference type="Pfam" id="PF00732"/>
    </source>
</evidence>
<sequence>MTAAGKTFAKDDEGVVVIVGSGAGGGTLAHELTRRGVAVVLLEAGPHLTPDDFVNDDWAGYEQLSWLDRRTASGGWRVAKDHPDEPVWHCSVVGGTTVHWSGCCLRLQPHELKARTIYGEVPGASLIDWPIAFAELEPWYDWAEEKMGVTRSGGRPGLPANNNFKVMYHGAKALGFDSVTTGRHAINAAPFDGRPATDLGGFTVQGDKTMSKWSTLYVEIPRALATGRLELRAGCRAVSIEHDAAGRANAVVYADAAGVQHRQRARAVVLAANCVESARLLLNSTSARFPSGLANGWGHVGRHYLRHVIATVWSVFPEPVRMYRGETMGGLVTEMSAHEPERGFVGGYYIELNAMGLPATAAFVDPGWWGRDFAWFMEHYANVAGLFMTGEDMPQPGNRVTLGSEVDRFGVPLANLHYDDHPNDVRLRNHGYKTLTAMHRAVGAIRTVEAPPYPASHNLGCNRMSAKPADGVLDGNGRAHEVPNLFVADGSQFASGGACNPTLTIVALAMRQAEFMAGQMAAGTL</sequence>
<gene>
    <name evidence="7" type="ORF">SAMN05428998_117135</name>
</gene>
<reference evidence="7 8" key="1">
    <citation type="submission" date="2017-04" db="EMBL/GenBank/DDBJ databases">
        <authorList>
            <person name="Afonso C.L."/>
            <person name="Miller P.J."/>
            <person name="Scott M.A."/>
            <person name="Spackman E."/>
            <person name="Goraichik I."/>
            <person name="Dimitrov K.M."/>
            <person name="Suarez D.L."/>
            <person name="Swayne D.E."/>
        </authorList>
    </citation>
    <scope>NUCLEOTIDE SEQUENCE [LARGE SCALE GENOMIC DNA]</scope>
    <source>
        <strain evidence="7 8">USBA 355</strain>
    </source>
</reference>
<evidence type="ECO:0000256" key="3">
    <source>
        <dbReference type="ARBA" id="ARBA00022827"/>
    </source>
</evidence>
<dbReference type="Proteomes" id="UP000192917">
    <property type="component" value="Unassembled WGS sequence"/>
</dbReference>
<organism evidence="7 8">
    <name type="scientific">Tistlia consotensis USBA 355</name>
    <dbReference type="NCBI Taxonomy" id="560819"/>
    <lineage>
        <taxon>Bacteria</taxon>
        <taxon>Pseudomonadati</taxon>
        <taxon>Pseudomonadota</taxon>
        <taxon>Alphaproteobacteria</taxon>
        <taxon>Rhodospirillales</taxon>
        <taxon>Rhodovibrionaceae</taxon>
        <taxon>Tistlia</taxon>
    </lineage>
</organism>
<keyword evidence="4" id="KW-0560">Oxidoreductase</keyword>
<dbReference type="InterPro" id="IPR007867">
    <property type="entry name" value="GMC_OxRtase_C"/>
</dbReference>
<evidence type="ECO:0000256" key="2">
    <source>
        <dbReference type="ARBA" id="ARBA00022630"/>
    </source>
</evidence>
<evidence type="ECO:0000256" key="1">
    <source>
        <dbReference type="ARBA" id="ARBA00010790"/>
    </source>
</evidence>
<dbReference type="InterPro" id="IPR036188">
    <property type="entry name" value="FAD/NAD-bd_sf"/>
</dbReference>
<evidence type="ECO:0000313" key="8">
    <source>
        <dbReference type="Proteomes" id="UP000192917"/>
    </source>
</evidence>
<evidence type="ECO:0000313" key="7">
    <source>
        <dbReference type="EMBL" id="SMF49063.1"/>
    </source>
</evidence>
<accession>A0A1Y6CF90</accession>
<protein>
    <submittedName>
        <fullName evidence="7">Choline dehydrogenase</fullName>
    </submittedName>
</protein>
<dbReference type="Pfam" id="PF00732">
    <property type="entry name" value="GMC_oxred_N"/>
    <property type="match status" value="1"/>
</dbReference>
<evidence type="ECO:0000259" key="6">
    <source>
        <dbReference type="Pfam" id="PF05199"/>
    </source>
</evidence>
<dbReference type="InterPro" id="IPR000172">
    <property type="entry name" value="GMC_OxRdtase_N"/>
</dbReference>
<dbReference type="PANTHER" id="PTHR46056:SF12">
    <property type="entry name" value="LONG-CHAIN-ALCOHOL OXIDASE"/>
    <property type="match status" value="1"/>
</dbReference>
<name>A0A1Y6CF90_9PROT</name>
<proteinExistence type="inferred from homology"/>
<dbReference type="RefSeq" id="WP_085124360.1">
    <property type="nucleotide sequence ID" value="NZ_FWZX01000017.1"/>
</dbReference>
<dbReference type="Pfam" id="PF05199">
    <property type="entry name" value="GMC_oxred_C"/>
    <property type="match status" value="1"/>
</dbReference>
<dbReference type="PANTHER" id="PTHR46056">
    <property type="entry name" value="LONG-CHAIN-ALCOHOL OXIDASE"/>
    <property type="match status" value="1"/>
</dbReference>
<dbReference type="AlphaFoldDB" id="A0A1Y6CF90"/>
<dbReference type="STRING" id="560819.SAMN05428998_117135"/>
<feature type="domain" description="Glucose-methanol-choline oxidoreductase C-terminal" evidence="6">
    <location>
        <begin position="394"/>
        <end position="509"/>
    </location>
</feature>
<feature type="domain" description="Glucose-methanol-choline oxidoreductase N-terminal" evidence="5">
    <location>
        <begin position="87"/>
        <end position="286"/>
    </location>
</feature>
<comment type="similarity">
    <text evidence="1">Belongs to the GMC oxidoreductase family.</text>
</comment>